<name>A0AC35FJ81_9BILA</name>
<proteinExistence type="predicted"/>
<evidence type="ECO:0000313" key="1">
    <source>
        <dbReference type="Proteomes" id="UP000887580"/>
    </source>
</evidence>
<sequence length="352" mass="40600">MLSKLNPSTSLLPSSAIRSKPNNCGKITWPDCPSQKQDWSLPGCVIYYIAKNPLSAKCYQKLVQTCKFFFEKNPILVVKKLYDYEEEDGVNTRICSNINDECMKNNQTCCVQIDLHKLSSKIWLTEVLSALHGTQDFMSFLCSKLFRCEIFCFKAKGKFIKYDDFKSLVSCAKGIYLFKCVIKYNGGNIVMLDKILELFPSNLEEIIVRFPDDISLINASTMASILKLQNLGSLKNFELEGNPGNLNIKDLSAFITKNAHTFIQLCFRQMDIFKDYKNQLDGLINEIIESEVKNCIVEYEGQDERKFAILYIRSWKFQYGSDDDEDMNEDDDEYDDEDMEEIVDEFLGMGFY</sequence>
<protein>
    <submittedName>
        <fullName evidence="2">Uncharacterized protein</fullName>
    </submittedName>
</protein>
<dbReference type="Proteomes" id="UP000887580">
    <property type="component" value="Unplaced"/>
</dbReference>
<dbReference type="WBParaSite" id="PS1159_v2.g17479.t1">
    <property type="protein sequence ID" value="PS1159_v2.g17479.t1"/>
    <property type="gene ID" value="PS1159_v2.g17479"/>
</dbReference>
<accession>A0AC35FJ81</accession>
<reference evidence="2" key="1">
    <citation type="submission" date="2022-11" db="UniProtKB">
        <authorList>
            <consortium name="WormBaseParasite"/>
        </authorList>
    </citation>
    <scope>IDENTIFICATION</scope>
</reference>
<evidence type="ECO:0000313" key="2">
    <source>
        <dbReference type="WBParaSite" id="PS1159_v2.g17479.t1"/>
    </source>
</evidence>
<organism evidence="1 2">
    <name type="scientific">Panagrolaimus sp. PS1159</name>
    <dbReference type="NCBI Taxonomy" id="55785"/>
    <lineage>
        <taxon>Eukaryota</taxon>
        <taxon>Metazoa</taxon>
        <taxon>Ecdysozoa</taxon>
        <taxon>Nematoda</taxon>
        <taxon>Chromadorea</taxon>
        <taxon>Rhabditida</taxon>
        <taxon>Tylenchina</taxon>
        <taxon>Panagrolaimomorpha</taxon>
        <taxon>Panagrolaimoidea</taxon>
        <taxon>Panagrolaimidae</taxon>
        <taxon>Panagrolaimus</taxon>
    </lineage>
</organism>